<feature type="transmembrane region" description="Helical" evidence="1">
    <location>
        <begin position="71"/>
        <end position="89"/>
    </location>
</feature>
<feature type="transmembrane region" description="Helical" evidence="1">
    <location>
        <begin position="96"/>
        <end position="115"/>
    </location>
</feature>
<keyword evidence="1" id="KW-1133">Transmembrane helix</keyword>
<reference evidence="2" key="1">
    <citation type="journal article" date="2020" name="mSystems">
        <title>Genome- and Community-Level Interaction Insights into Carbon Utilization and Element Cycling Functions of Hydrothermarchaeota in Hydrothermal Sediment.</title>
        <authorList>
            <person name="Zhou Z."/>
            <person name="Liu Y."/>
            <person name="Xu W."/>
            <person name="Pan J."/>
            <person name="Luo Z.H."/>
            <person name="Li M."/>
        </authorList>
    </citation>
    <scope>NUCLEOTIDE SEQUENCE [LARGE SCALE GENOMIC DNA]</scope>
    <source>
        <strain evidence="2">HyVt-45</strain>
    </source>
</reference>
<sequence length="273" mass="31124">MSNKWLKFTFFTILLIGAGYFFGTICKQIGQAYDLILSSSRELLYLLLWLLVALGGIMVAAGLVAALLRPLWIGIIAFILSGLAMLLGWRQVTIGNGIMILGYLLVAFFYTFMVARELNERIRFSVRPISEGQNILLIVLILVICGSLYFSCAAHIEQEGFAPPQFYIKMFMEQMEKQIEARVPAKERQEVITQFRKEFQRTVDEFFKSTVKPYEKYIPLAIIAVLFMPLVTVTRLLVWIPTLLMSIIFSLLKAMGTVKLISETREVQRLVIS</sequence>
<evidence type="ECO:0000256" key="1">
    <source>
        <dbReference type="SAM" id="Phobius"/>
    </source>
</evidence>
<protein>
    <submittedName>
        <fullName evidence="2">Uncharacterized protein</fullName>
    </submittedName>
</protein>
<gene>
    <name evidence="2" type="ORF">ENJ03_02565</name>
</gene>
<evidence type="ECO:0000313" key="2">
    <source>
        <dbReference type="EMBL" id="HEB74085.1"/>
    </source>
</evidence>
<keyword evidence="1" id="KW-0812">Transmembrane</keyword>
<name>A0A7V1I446_DESA2</name>
<accession>A0A7V1I446</accession>
<keyword evidence="1" id="KW-0472">Membrane</keyword>
<feature type="transmembrane region" description="Helical" evidence="1">
    <location>
        <begin position="43"/>
        <end position="65"/>
    </location>
</feature>
<dbReference type="EMBL" id="DRKW01000146">
    <property type="protein sequence ID" value="HEB74085.1"/>
    <property type="molecule type" value="Genomic_DNA"/>
</dbReference>
<feature type="transmembrane region" description="Helical" evidence="1">
    <location>
        <begin position="217"/>
        <end position="237"/>
    </location>
</feature>
<feature type="transmembrane region" description="Helical" evidence="1">
    <location>
        <begin position="6"/>
        <end position="23"/>
    </location>
</feature>
<dbReference type="Proteomes" id="UP000886268">
    <property type="component" value="Unassembled WGS sequence"/>
</dbReference>
<organism evidence="2">
    <name type="scientific">Desulfofervidus auxilii</name>
    <dbReference type="NCBI Taxonomy" id="1621989"/>
    <lineage>
        <taxon>Bacteria</taxon>
        <taxon>Pseudomonadati</taxon>
        <taxon>Thermodesulfobacteriota</taxon>
        <taxon>Candidatus Desulfofervidia</taxon>
        <taxon>Candidatus Desulfofervidales</taxon>
        <taxon>Candidatus Desulfofervidaceae</taxon>
        <taxon>Candidatus Desulfofervidus</taxon>
    </lineage>
</organism>
<proteinExistence type="predicted"/>
<comment type="caution">
    <text evidence="2">The sequence shown here is derived from an EMBL/GenBank/DDBJ whole genome shotgun (WGS) entry which is preliminary data.</text>
</comment>
<feature type="transmembrane region" description="Helical" evidence="1">
    <location>
        <begin position="135"/>
        <end position="156"/>
    </location>
</feature>
<dbReference type="AlphaFoldDB" id="A0A7V1I446"/>